<keyword evidence="1" id="KW-0805">Transcription regulation</keyword>
<dbReference type="InterPro" id="IPR036390">
    <property type="entry name" value="WH_DNA-bd_sf"/>
</dbReference>
<protein>
    <submittedName>
        <fullName evidence="6">DNA-binding transcriptional regulator, IclR family</fullName>
    </submittedName>
</protein>
<evidence type="ECO:0000256" key="2">
    <source>
        <dbReference type="ARBA" id="ARBA00023125"/>
    </source>
</evidence>
<organism evidence="6 7">
    <name type="scientific">Bartonella apihabitans</name>
    <dbReference type="NCBI Taxonomy" id="2750929"/>
    <lineage>
        <taxon>Bacteria</taxon>
        <taxon>Pseudomonadati</taxon>
        <taxon>Pseudomonadota</taxon>
        <taxon>Alphaproteobacteria</taxon>
        <taxon>Hyphomicrobiales</taxon>
        <taxon>Bartonellaceae</taxon>
        <taxon>Bartonella</taxon>
    </lineage>
</organism>
<feature type="domain" description="HTH iclR-type" evidence="4">
    <location>
        <begin position="32"/>
        <end position="95"/>
    </location>
</feature>
<dbReference type="PROSITE" id="PS51078">
    <property type="entry name" value="ICLR_ED"/>
    <property type="match status" value="1"/>
</dbReference>
<dbReference type="InterPro" id="IPR014757">
    <property type="entry name" value="Tscrpt_reg_IclR_C"/>
</dbReference>
<evidence type="ECO:0000256" key="3">
    <source>
        <dbReference type="ARBA" id="ARBA00023163"/>
    </source>
</evidence>
<dbReference type="Gene3D" id="1.10.10.10">
    <property type="entry name" value="Winged helix-like DNA-binding domain superfamily/Winged helix DNA-binding domain"/>
    <property type="match status" value="1"/>
</dbReference>
<evidence type="ECO:0000259" key="4">
    <source>
        <dbReference type="PROSITE" id="PS51077"/>
    </source>
</evidence>
<dbReference type="GO" id="GO:0045892">
    <property type="term" value="P:negative regulation of DNA-templated transcription"/>
    <property type="evidence" value="ECO:0007669"/>
    <property type="project" value="TreeGrafter"/>
</dbReference>
<dbReference type="Gene3D" id="3.30.450.40">
    <property type="match status" value="1"/>
</dbReference>
<dbReference type="GO" id="GO:0003677">
    <property type="term" value="F:DNA binding"/>
    <property type="evidence" value="ECO:0007669"/>
    <property type="project" value="UniProtKB-KW"/>
</dbReference>
<keyword evidence="7" id="KW-1185">Reference proteome</keyword>
<dbReference type="SUPFAM" id="SSF55781">
    <property type="entry name" value="GAF domain-like"/>
    <property type="match status" value="1"/>
</dbReference>
<dbReference type="SUPFAM" id="SSF46785">
    <property type="entry name" value="Winged helix' DNA-binding domain"/>
    <property type="match status" value="1"/>
</dbReference>
<proteinExistence type="predicted"/>
<dbReference type="PANTHER" id="PTHR30136">
    <property type="entry name" value="HELIX-TURN-HELIX TRANSCRIPTIONAL REGULATOR, ICLR FAMILY"/>
    <property type="match status" value="1"/>
</dbReference>
<keyword evidence="3" id="KW-0804">Transcription</keyword>
<gene>
    <name evidence="6" type="ORF">BBC0178_008620</name>
</gene>
<dbReference type="SMART" id="SM00346">
    <property type="entry name" value="HTH_ICLR"/>
    <property type="match status" value="1"/>
</dbReference>
<dbReference type="InterPro" id="IPR036388">
    <property type="entry name" value="WH-like_DNA-bd_sf"/>
</dbReference>
<dbReference type="InterPro" id="IPR005471">
    <property type="entry name" value="Tscrpt_reg_IclR_N"/>
</dbReference>
<dbReference type="Pfam" id="PF09339">
    <property type="entry name" value="HTH_IclR"/>
    <property type="match status" value="1"/>
</dbReference>
<dbReference type="PROSITE" id="PS51077">
    <property type="entry name" value="HTH_ICLR"/>
    <property type="match status" value="1"/>
</dbReference>
<accession>A0A1U9MA24</accession>
<evidence type="ECO:0000256" key="1">
    <source>
        <dbReference type="ARBA" id="ARBA00023015"/>
    </source>
</evidence>
<dbReference type="PANTHER" id="PTHR30136:SF39">
    <property type="entry name" value="TRANSCRIPTIONAL REGULATORY PROTEIN"/>
    <property type="match status" value="1"/>
</dbReference>
<name>A0A1U9MA24_9HYPH</name>
<dbReference type="RefSeq" id="WP_078039333.1">
    <property type="nucleotide sequence ID" value="NZ_CP015820.1"/>
</dbReference>
<dbReference type="KEGG" id="bapa:BBC0178_008620"/>
<dbReference type="EMBL" id="CP015820">
    <property type="protein sequence ID" value="AQT42352.1"/>
    <property type="molecule type" value="Genomic_DNA"/>
</dbReference>
<dbReference type="OrthoDB" id="9807558at2"/>
<keyword evidence="2 6" id="KW-0238">DNA-binding</keyword>
<dbReference type="GO" id="GO:0003700">
    <property type="term" value="F:DNA-binding transcription factor activity"/>
    <property type="evidence" value="ECO:0007669"/>
    <property type="project" value="TreeGrafter"/>
</dbReference>
<feature type="domain" description="IclR-ED" evidence="5">
    <location>
        <begin position="96"/>
        <end position="279"/>
    </location>
</feature>
<sequence>MAKMIACFAWIIYKREVINTRLNAMAVSPNQYQGIERTVALLKTVANHPTDGVRLADVADQTQLSPSTTHRLLSGMVQEGLIEQDPETLRYFPSFVLYDLGRKASRRFCLSQIAESSMKDLAQETGDTVYLQIRSGDDAVCVNRCEGNYPIKTLTLSVGDRRPLGIGAGSLALLAALPPQECEHVMKRNTKRLSNYPQITSQDIQRFVAEAREKRFAYNPGLYISGMRAVGIPLSSYSGKLLGSLSIAAVDSRMDVERCSMLVSYMNIKANKIIGLINDIENDEKFSI</sequence>
<evidence type="ECO:0000313" key="7">
    <source>
        <dbReference type="Proteomes" id="UP000189660"/>
    </source>
</evidence>
<reference evidence="6 7" key="1">
    <citation type="submission" date="2016-11" db="EMBL/GenBank/DDBJ databases">
        <title>Comparative genomics of Bartonella apis.</title>
        <authorList>
            <person name="Engel P."/>
        </authorList>
    </citation>
    <scope>NUCLEOTIDE SEQUENCE [LARGE SCALE GENOMIC DNA]</scope>
    <source>
        <strain evidence="6 7">BBC0178</strain>
    </source>
</reference>
<dbReference type="AlphaFoldDB" id="A0A1U9MA24"/>
<dbReference type="InterPro" id="IPR050707">
    <property type="entry name" value="HTH_MetabolicPath_Reg"/>
</dbReference>
<dbReference type="Pfam" id="PF01614">
    <property type="entry name" value="IclR_C"/>
    <property type="match status" value="1"/>
</dbReference>
<dbReference type="InterPro" id="IPR029016">
    <property type="entry name" value="GAF-like_dom_sf"/>
</dbReference>
<evidence type="ECO:0000313" key="6">
    <source>
        <dbReference type="EMBL" id="AQT42352.1"/>
    </source>
</evidence>
<evidence type="ECO:0000259" key="5">
    <source>
        <dbReference type="PROSITE" id="PS51078"/>
    </source>
</evidence>
<dbReference type="Proteomes" id="UP000189660">
    <property type="component" value="Chromosome"/>
</dbReference>